<feature type="compositionally biased region" description="Basic and acidic residues" evidence="1">
    <location>
        <begin position="176"/>
        <end position="190"/>
    </location>
</feature>
<evidence type="ECO:0000313" key="2">
    <source>
        <dbReference type="EMBL" id="GJT33151.1"/>
    </source>
</evidence>
<evidence type="ECO:0000256" key="1">
    <source>
        <dbReference type="SAM" id="MobiDB-lite"/>
    </source>
</evidence>
<dbReference type="Proteomes" id="UP001151760">
    <property type="component" value="Unassembled WGS sequence"/>
</dbReference>
<reference evidence="2" key="2">
    <citation type="submission" date="2022-01" db="EMBL/GenBank/DDBJ databases">
        <authorList>
            <person name="Yamashiro T."/>
            <person name="Shiraishi A."/>
            <person name="Satake H."/>
            <person name="Nakayama K."/>
        </authorList>
    </citation>
    <scope>NUCLEOTIDE SEQUENCE</scope>
</reference>
<keyword evidence="3" id="KW-1185">Reference proteome</keyword>
<organism evidence="2 3">
    <name type="scientific">Tanacetum coccineum</name>
    <dbReference type="NCBI Taxonomy" id="301880"/>
    <lineage>
        <taxon>Eukaryota</taxon>
        <taxon>Viridiplantae</taxon>
        <taxon>Streptophyta</taxon>
        <taxon>Embryophyta</taxon>
        <taxon>Tracheophyta</taxon>
        <taxon>Spermatophyta</taxon>
        <taxon>Magnoliopsida</taxon>
        <taxon>eudicotyledons</taxon>
        <taxon>Gunneridae</taxon>
        <taxon>Pentapetalae</taxon>
        <taxon>asterids</taxon>
        <taxon>campanulids</taxon>
        <taxon>Asterales</taxon>
        <taxon>Asteraceae</taxon>
        <taxon>Asteroideae</taxon>
        <taxon>Anthemideae</taxon>
        <taxon>Anthemidinae</taxon>
        <taxon>Tanacetum</taxon>
    </lineage>
</organism>
<protein>
    <submittedName>
        <fullName evidence="2">Uncharacterized protein</fullName>
    </submittedName>
</protein>
<sequence length="277" mass="31208">MADANHDDVTQVTTYDQVEDDAHVTITAAHVTQKTEIPSSRRRRYLDLIKKSVNDEVKTQLPQILPKAATSLTEFELKKILIDKMEKSQLNPIADEHKELYKSLVNSYSVDKDLFLAYSKVVSSKRGRKDKDKDEEPPAGSDQGMKRRKSSKDADSLKGSSKGNTFSQPKSSGKSAQEEEPIHIVDDTEKHKRPSTPNPDWNVGKSVDLILSTKIFATFQRFSLGNFRGTDKSKITRKQSKTGKHGHENQKSSKRSQRFKAEARKVKPQSNPVKDGQ</sequence>
<feature type="region of interest" description="Disordered" evidence="1">
    <location>
        <begin position="230"/>
        <end position="277"/>
    </location>
</feature>
<feature type="compositionally biased region" description="Polar residues" evidence="1">
    <location>
        <begin position="268"/>
        <end position="277"/>
    </location>
</feature>
<gene>
    <name evidence="2" type="ORF">Tco_0923570</name>
</gene>
<reference evidence="2" key="1">
    <citation type="journal article" date="2022" name="Int. J. Mol. Sci.">
        <title>Draft Genome of Tanacetum Coccineum: Genomic Comparison of Closely Related Tanacetum-Family Plants.</title>
        <authorList>
            <person name="Yamashiro T."/>
            <person name="Shiraishi A."/>
            <person name="Nakayama K."/>
            <person name="Satake H."/>
        </authorList>
    </citation>
    <scope>NUCLEOTIDE SEQUENCE</scope>
</reference>
<feature type="compositionally biased region" description="Basic residues" evidence="1">
    <location>
        <begin position="235"/>
        <end position="244"/>
    </location>
</feature>
<feature type="compositionally biased region" description="Polar residues" evidence="1">
    <location>
        <begin position="158"/>
        <end position="175"/>
    </location>
</feature>
<comment type="caution">
    <text evidence="2">The sequence shown here is derived from an EMBL/GenBank/DDBJ whole genome shotgun (WGS) entry which is preliminary data.</text>
</comment>
<proteinExistence type="predicted"/>
<dbReference type="EMBL" id="BQNB010014854">
    <property type="protein sequence ID" value="GJT33151.1"/>
    <property type="molecule type" value="Genomic_DNA"/>
</dbReference>
<accession>A0ABQ5D4M6</accession>
<name>A0ABQ5D4M6_9ASTR</name>
<feature type="region of interest" description="Disordered" evidence="1">
    <location>
        <begin position="126"/>
        <end position="204"/>
    </location>
</feature>
<evidence type="ECO:0000313" key="3">
    <source>
        <dbReference type="Proteomes" id="UP001151760"/>
    </source>
</evidence>